<protein>
    <submittedName>
        <fullName evidence="2">Uncharacterized protein</fullName>
    </submittedName>
</protein>
<gene>
    <name evidence="2" type="ORF">RR46_01849</name>
</gene>
<organism evidence="2 3">
    <name type="scientific">Papilio xuthus</name>
    <name type="common">Asian swallowtail butterfly</name>
    <dbReference type="NCBI Taxonomy" id="66420"/>
    <lineage>
        <taxon>Eukaryota</taxon>
        <taxon>Metazoa</taxon>
        <taxon>Ecdysozoa</taxon>
        <taxon>Arthropoda</taxon>
        <taxon>Hexapoda</taxon>
        <taxon>Insecta</taxon>
        <taxon>Pterygota</taxon>
        <taxon>Neoptera</taxon>
        <taxon>Endopterygota</taxon>
        <taxon>Lepidoptera</taxon>
        <taxon>Glossata</taxon>
        <taxon>Ditrysia</taxon>
        <taxon>Papilionoidea</taxon>
        <taxon>Papilionidae</taxon>
        <taxon>Papilioninae</taxon>
        <taxon>Papilio</taxon>
    </lineage>
</organism>
<dbReference type="AlphaFoldDB" id="A0A194QEJ0"/>
<evidence type="ECO:0000256" key="1">
    <source>
        <dbReference type="SAM" id="MobiDB-lite"/>
    </source>
</evidence>
<name>A0A194QEJ0_PAPXU</name>
<evidence type="ECO:0000313" key="3">
    <source>
        <dbReference type="Proteomes" id="UP000053268"/>
    </source>
</evidence>
<accession>A0A194QEJ0</accession>
<dbReference type="Proteomes" id="UP000053268">
    <property type="component" value="Unassembled WGS sequence"/>
</dbReference>
<feature type="region of interest" description="Disordered" evidence="1">
    <location>
        <begin position="1"/>
        <end position="24"/>
    </location>
</feature>
<reference evidence="2 3" key="1">
    <citation type="journal article" date="2015" name="Nat. Commun.">
        <title>Outbred genome sequencing and CRISPR/Cas9 gene editing in butterflies.</title>
        <authorList>
            <person name="Li X."/>
            <person name="Fan D."/>
            <person name="Zhang W."/>
            <person name="Liu G."/>
            <person name="Zhang L."/>
            <person name="Zhao L."/>
            <person name="Fang X."/>
            <person name="Chen L."/>
            <person name="Dong Y."/>
            <person name="Chen Y."/>
            <person name="Ding Y."/>
            <person name="Zhao R."/>
            <person name="Feng M."/>
            <person name="Zhu Y."/>
            <person name="Feng Y."/>
            <person name="Jiang X."/>
            <person name="Zhu D."/>
            <person name="Xiang H."/>
            <person name="Feng X."/>
            <person name="Li S."/>
            <person name="Wang J."/>
            <person name="Zhang G."/>
            <person name="Kronforst M.R."/>
            <person name="Wang W."/>
        </authorList>
    </citation>
    <scope>NUCLEOTIDE SEQUENCE [LARGE SCALE GENOMIC DNA]</scope>
    <source>
        <strain evidence="2">Ya'a_city_454_Px</strain>
        <tissue evidence="2">Whole body</tissue>
    </source>
</reference>
<dbReference type="EMBL" id="KQ459054">
    <property type="protein sequence ID" value="KPJ03897.1"/>
    <property type="molecule type" value="Genomic_DNA"/>
</dbReference>
<evidence type="ECO:0000313" key="2">
    <source>
        <dbReference type="EMBL" id="KPJ03897.1"/>
    </source>
</evidence>
<sequence length="75" mass="8604">MTSLEEERENERREKRNRCLESPARERYSKRDSLSIGALVSIRRALCRSTSAAIEHRLAPARGDTTFRTILTRGA</sequence>
<feature type="compositionally biased region" description="Basic and acidic residues" evidence="1">
    <location>
        <begin position="9"/>
        <end position="24"/>
    </location>
</feature>
<keyword evidence="3" id="KW-1185">Reference proteome</keyword>
<proteinExistence type="predicted"/>